<dbReference type="Gene3D" id="1.20.920.10">
    <property type="entry name" value="Bromodomain-like"/>
    <property type="match status" value="1"/>
</dbReference>
<dbReference type="PANTHER" id="PTHR45926">
    <property type="entry name" value="OSJNBA0053K19.4 PROTEIN"/>
    <property type="match status" value="1"/>
</dbReference>
<dbReference type="InterPro" id="IPR027353">
    <property type="entry name" value="NET_dom"/>
</dbReference>
<dbReference type="InterPro" id="IPR036427">
    <property type="entry name" value="Bromodomain-like_sf"/>
</dbReference>
<keyword evidence="3" id="KW-0804">Transcription</keyword>
<proteinExistence type="predicted"/>
<dbReference type="InterPro" id="IPR038336">
    <property type="entry name" value="NET_sf"/>
</dbReference>
<protein>
    <recommendedName>
        <fullName evidence="9">Bromo domain-containing protein</fullName>
    </recommendedName>
</protein>
<keyword evidence="2 4" id="KW-0103">Bromodomain</keyword>
<evidence type="ECO:0000313" key="7">
    <source>
        <dbReference type="EMBL" id="VEU34596.1"/>
    </source>
</evidence>
<evidence type="ECO:0000256" key="3">
    <source>
        <dbReference type="ARBA" id="ARBA00023163"/>
    </source>
</evidence>
<dbReference type="SMART" id="SM00297">
    <property type="entry name" value="BROMO"/>
    <property type="match status" value="1"/>
</dbReference>
<evidence type="ECO:0000313" key="8">
    <source>
        <dbReference type="Proteomes" id="UP000291116"/>
    </source>
</evidence>
<keyword evidence="1" id="KW-0805">Transcription regulation</keyword>
<name>A0A448YXV5_9STRA</name>
<feature type="domain" description="Bromo" evidence="5">
    <location>
        <begin position="20"/>
        <end position="92"/>
    </location>
</feature>
<keyword evidence="8" id="KW-1185">Reference proteome</keyword>
<gene>
    <name evidence="7" type="ORF">PSNMU_V1.4_AUG-EV-PASAV3_0013080</name>
</gene>
<dbReference type="OrthoDB" id="21449at2759"/>
<evidence type="ECO:0000256" key="2">
    <source>
        <dbReference type="ARBA" id="ARBA00023117"/>
    </source>
</evidence>
<dbReference type="PROSITE" id="PS50014">
    <property type="entry name" value="BROMODOMAIN_2"/>
    <property type="match status" value="1"/>
</dbReference>
<dbReference type="PROSITE" id="PS51525">
    <property type="entry name" value="NET"/>
    <property type="match status" value="1"/>
</dbReference>
<organism evidence="7 8">
    <name type="scientific">Pseudo-nitzschia multistriata</name>
    <dbReference type="NCBI Taxonomy" id="183589"/>
    <lineage>
        <taxon>Eukaryota</taxon>
        <taxon>Sar</taxon>
        <taxon>Stramenopiles</taxon>
        <taxon>Ochrophyta</taxon>
        <taxon>Bacillariophyta</taxon>
        <taxon>Bacillariophyceae</taxon>
        <taxon>Bacillariophycidae</taxon>
        <taxon>Bacillariales</taxon>
        <taxon>Bacillariaceae</taxon>
        <taxon>Pseudo-nitzschia</taxon>
    </lineage>
</organism>
<accession>A0A448YXV5</accession>
<evidence type="ECO:0000256" key="1">
    <source>
        <dbReference type="ARBA" id="ARBA00023015"/>
    </source>
</evidence>
<evidence type="ECO:0000259" key="6">
    <source>
        <dbReference type="PROSITE" id="PS51525"/>
    </source>
</evidence>
<sequence length="215" mass="23959">MGPPTDAQWASMSKILQSMIQRSDTEPFRVPVDWKGMGLFDYPTLIKKPMDLGTVKRNINSRKYKSIPEAAEDIRLVWTNCMTYNQDGSDFYILAKNLSKRFEEKYAKLASELQVDARSDSGGGTSSNSSGVVTLDEKRSFARSLYTLSKEDLGKLIVEVDNKCPAALTKNMGEDEAELNVDKIPVALFQELKTFVSNCHTTAPATKKGTKRKSS</sequence>
<dbReference type="InterPro" id="IPR001487">
    <property type="entry name" value="Bromodomain"/>
</dbReference>
<dbReference type="Pfam" id="PF17035">
    <property type="entry name" value="BET"/>
    <property type="match status" value="1"/>
</dbReference>
<feature type="domain" description="NET" evidence="6">
    <location>
        <begin position="123"/>
        <end position="207"/>
    </location>
</feature>
<dbReference type="PRINTS" id="PR00503">
    <property type="entry name" value="BROMODOMAIN"/>
</dbReference>
<reference evidence="7 8" key="1">
    <citation type="submission" date="2019-01" db="EMBL/GenBank/DDBJ databases">
        <authorList>
            <person name="Ferrante I. M."/>
        </authorList>
    </citation>
    <scope>NUCLEOTIDE SEQUENCE [LARGE SCALE GENOMIC DNA]</scope>
    <source>
        <strain evidence="7 8">B856</strain>
    </source>
</reference>
<dbReference type="EMBL" id="CAACVS010000034">
    <property type="protein sequence ID" value="VEU34596.1"/>
    <property type="molecule type" value="Genomic_DNA"/>
</dbReference>
<dbReference type="AlphaFoldDB" id="A0A448YXV5"/>
<evidence type="ECO:0000259" key="5">
    <source>
        <dbReference type="PROSITE" id="PS50014"/>
    </source>
</evidence>
<dbReference type="Gene3D" id="1.20.1270.220">
    <property type="match status" value="1"/>
</dbReference>
<evidence type="ECO:0008006" key="9">
    <source>
        <dbReference type="Google" id="ProtNLM"/>
    </source>
</evidence>
<dbReference type="Proteomes" id="UP000291116">
    <property type="component" value="Unassembled WGS sequence"/>
</dbReference>
<evidence type="ECO:0000256" key="4">
    <source>
        <dbReference type="PROSITE-ProRule" id="PRU00035"/>
    </source>
</evidence>
<dbReference type="Pfam" id="PF00439">
    <property type="entry name" value="Bromodomain"/>
    <property type="match status" value="1"/>
</dbReference>
<dbReference type="SUPFAM" id="SSF47370">
    <property type="entry name" value="Bromodomain"/>
    <property type="match status" value="1"/>
</dbReference>